<dbReference type="EMBL" id="CAKOGL010000011">
    <property type="protein sequence ID" value="CAH2091669.1"/>
    <property type="molecule type" value="Genomic_DNA"/>
</dbReference>
<evidence type="ECO:0000313" key="1">
    <source>
        <dbReference type="EMBL" id="CAH2091669.1"/>
    </source>
</evidence>
<sequence length="117" mass="13314">MASVFQTSDVLKHFVRHETLSPNPVGETKSIDKEIYACYLRVCNSRGSKHEHIYHSYDAYDNTVEGMQHSIDCIGSKANLSLRIPSLHRNILQPILSQLVTGKLNVFPMLLKLIMPY</sequence>
<comment type="caution">
    <text evidence="1">The sequence shown here is derived from an EMBL/GenBank/DDBJ whole genome shotgun (WGS) entry which is preliminary data.</text>
</comment>
<keyword evidence="2" id="KW-1185">Reference proteome</keyword>
<dbReference type="Proteomes" id="UP001153954">
    <property type="component" value="Unassembled WGS sequence"/>
</dbReference>
<evidence type="ECO:0000313" key="2">
    <source>
        <dbReference type="Proteomes" id="UP001153954"/>
    </source>
</evidence>
<organism evidence="1 2">
    <name type="scientific">Euphydryas editha</name>
    <name type="common">Edith's checkerspot</name>
    <dbReference type="NCBI Taxonomy" id="104508"/>
    <lineage>
        <taxon>Eukaryota</taxon>
        <taxon>Metazoa</taxon>
        <taxon>Ecdysozoa</taxon>
        <taxon>Arthropoda</taxon>
        <taxon>Hexapoda</taxon>
        <taxon>Insecta</taxon>
        <taxon>Pterygota</taxon>
        <taxon>Neoptera</taxon>
        <taxon>Endopterygota</taxon>
        <taxon>Lepidoptera</taxon>
        <taxon>Glossata</taxon>
        <taxon>Ditrysia</taxon>
        <taxon>Papilionoidea</taxon>
        <taxon>Nymphalidae</taxon>
        <taxon>Nymphalinae</taxon>
        <taxon>Euphydryas</taxon>
    </lineage>
</organism>
<accession>A0AAU9TVH7</accession>
<gene>
    <name evidence="1" type="ORF">EEDITHA_LOCUS7513</name>
</gene>
<protein>
    <submittedName>
        <fullName evidence="1">Uncharacterized protein</fullName>
    </submittedName>
</protein>
<reference evidence="1" key="1">
    <citation type="submission" date="2022-03" db="EMBL/GenBank/DDBJ databases">
        <authorList>
            <person name="Tunstrom K."/>
        </authorList>
    </citation>
    <scope>NUCLEOTIDE SEQUENCE</scope>
</reference>
<proteinExistence type="predicted"/>
<dbReference type="AlphaFoldDB" id="A0AAU9TVH7"/>
<name>A0AAU9TVH7_EUPED</name>